<dbReference type="AlphaFoldDB" id="A0A452YN51"/>
<proteinExistence type="predicted"/>
<organism evidence="1 2">
    <name type="scientific">Aegilops tauschii subsp. strangulata</name>
    <name type="common">Goatgrass</name>
    <dbReference type="NCBI Taxonomy" id="200361"/>
    <lineage>
        <taxon>Eukaryota</taxon>
        <taxon>Viridiplantae</taxon>
        <taxon>Streptophyta</taxon>
        <taxon>Embryophyta</taxon>
        <taxon>Tracheophyta</taxon>
        <taxon>Spermatophyta</taxon>
        <taxon>Magnoliopsida</taxon>
        <taxon>Liliopsida</taxon>
        <taxon>Poales</taxon>
        <taxon>Poaceae</taxon>
        <taxon>BOP clade</taxon>
        <taxon>Pooideae</taxon>
        <taxon>Triticodae</taxon>
        <taxon>Triticeae</taxon>
        <taxon>Triticinae</taxon>
        <taxon>Aegilops</taxon>
    </lineage>
</organism>
<reference evidence="1" key="5">
    <citation type="journal article" date="2021" name="G3 (Bethesda)">
        <title>Aegilops tauschii genome assembly Aet v5.0 features greater sequence contiguity and improved annotation.</title>
        <authorList>
            <person name="Wang L."/>
            <person name="Zhu T."/>
            <person name="Rodriguez J.C."/>
            <person name="Deal K.R."/>
            <person name="Dubcovsky J."/>
            <person name="McGuire P.E."/>
            <person name="Lux T."/>
            <person name="Spannagl M."/>
            <person name="Mayer K.F.X."/>
            <person name="Baldrich P."/>
            <person name="Meyers B.C."/>
            <person name="Huo N."/>
            <person name="Gu Y.Q."/>
            <person name="Zhou H."/>
            <person name="Devos K.M."/>
            <person name="Bennetzen J.L."/>
            <person name="Unver T."/>
            <person name="Budak H."/>
            <person name="Gulick P.J."/>
            <person name="Galiba G."/>
            <person name="Kalapos B."/>
            <person name="Nelson D.R."/>
            <person name="Li P."/>
            <person name="You F.M."/>
            <person name="Luo M.C."/>
            <person name="Dvorak J."/>
        </authorList>
    </citation>
    <scope>NUCLEOTIDE SEQUENCE [LARGE SCALE GENOMIC DNA]</scope>
    <source>
        <strain evidence="1">cv. AL8/78</strain>
    </source>
</reference>
<keyword evidence="2" id="KW-1185">Reference proteome</keyword>
<reference evidence="1" key="3">
    <citation type="journal article" date="2017" name="Nature">
        <title>Genome sequence of the progenitor of the wheat D genome Aegilops tauschii.</title>
        <authorList>
            <person name="Luo M.C."/>
            <person name="Gu Y.Q."/>
            <person name="Puiu D."/>
            <person name="Wang H."/>
            <person name="Twardziok S.O."/>
            <person name="Deal K.R."/>
            <person name="Huo N."/>
            <person name="Zhu T."/>
            <person name="Wang L."/>
            <person name="Wang Y."/>
            <person name="McGuire P.E."/>
            <person name="Liu S."/>
            <person name="Long H."/>
            <person name="Ramasamy R.K."/>
            <person name="Rodriguez J.C."/>
            <person name="Van S.L."/>
            <person name="Yuan L."/>
            <person name="Wang Z."/>
            <person name="Xia Z."/>
            <person name="Xiao L."/>
            <person name="Anderson O.D."/>
            <person name="Ouyang S."/>
            <person name="Liang Y."/>
            <person name="Zimin A.V."/>
            <person name="Pertea G."/>
            <person name="Qi P."/>
            <person name="Bennetzen J.L."/>
            <person name="Dai X."/>
            <person name="Dawson M.W."/>
            <person name="Muller H.G."/>
            <person name="Kugler K."/>
            <person name="Rivarola-Duarte L."/>
            <person name="Spannagl M."/>
            <person name="Mayer K.F.X."/>
            <person name="Lu F.H."/>
            <person name="Bevan M.W."/>
            <person name="Leroy P."/>
            <person name="Li P."/>
            <person name="You F.M."/>
            <person name="Sun Q."/>
            <person name="Liu Z."/>
            <person name="Lyons E."/>
            <person name="Wicker T."/>
            <person name="Salzberg S.L."/>
            <person name="Devos K.M."/>
            <person name="Dvorak J."/>
        </authorList>
    </citation>
    <scope>NUCLEOTIDE SEQUENCE [LARGE SCALE GENOMIC DNA]</scope>
    <source>
        <strain evidence="1">cv. AL8/78</strain>
    </source>
</reference>
<dbReference type="Gramene" id="AET1Gv20475500.13">
    <property type="protein sequence ID" value="AET1Gv20475500.13"/>
    <property type="gene ID" value="AET1Gv20475500"/>
</dbReference>
<name>A0A452YN51_AEGTS</name>
<sequence length="76" mass="8331">MSLDDRDMILDVACSVVNVSATEPDGNVVVYCTGIITEYDEVGKCAKVLSSSSIMCSEEGKLRDPNQKVYQFTCQM</sequence>
<evidence type="ECO:0000313" key="2">
    <source>
        <dbReference type="Proteomes" id="UP000015105"/>
    </source>
</evidence>
<dbReference type="Proteomes" id="UP000015105">
    <property type="component" value="Chromosome 1D"/>
</dbReference>
<reference evidence="1" key="4">
    <citation type="submission" date="2019-03" db="UniProtKB">
        <authorList>
            <consortium name="EnsemblPlants"/>
        </authorList>
    </citation>
    <scope>IDENTIFICATION</scope>
</reference>
<dbReference type="EnsemblPlants" id="AET1Gv20475500.13">
    <property type="protein sequence ID" value="AET1Gv20475500.13"/>
    <property type="gene ID" value="AET1Gv20475500"/>
</dbReference>
<accession>A0A452YN51</accession>
<reference evidence="2" key="1">
    <citation type="journal article" date="2014" name="Science">
        <title>Ancient hybridizations among the ancestral genomes of bread wheat.</title>
        <authorList>
            <consortium name="International Wheat Genome Sequencing Consortium,"/>
            <person name="Marcussen T."/>
            <person name="Sandve S.R."/>
            <person name="Heier L."/>
            <person name="Spannagl M."/>
            <person name="Pfeifer M."/>
            <person name="Jakobsen K.S."/>
            <person name="Wulff B.B."/>
            <person name="Steuernagel B."/>
            <person name="Mayer K.F."/>
            <person name="Olsen O.A."/>
        </authorList>
    </citation>
    <scope>NUCLEOTIDE SEQUENCE [LARGE SCALE GENOMIC DNA]</scope>
    <source>
        <strain evidence="2">cv. AL8/78</strain>
    </source>
</reference>
<protein>
    <submittedName>
        <fullName evidence="1">Uncharacterized protein</fullName>
    </submittedName>
</protein>
<evidence type="ECO:0000313" key="1">
    <source>
        <dbReference type="EnsemblPlants" id="AET1Gv20475500.13"/>
    </source>
</evidence>
<reference evidence="2" key="2">
    <citation type="journal article" date="2017" name="Nat. Plants">
        <title>The Aegilops tauschii genome reveals multiple impacts of transposons.</title>
        <authorList>
            <person name="Zhao G."/>
            <person name="Zou C."/>
            <person name="Li K."/>
            <person name="Wang K."/>
            <person name="Li T."/>
            <person name="Gao L."/>
            <person name="Zhang X."/>
            <person name="Wang H."/>
            <person name="Yang Z."/>
            <person name="Liu X."/>
            <person name="Jiang W."/>
            <person name="Mao L."/>
            <person name="Kong X."/>
            <person name="Jiao Y."/>
            <person name="Jia J."/>
        </authorList>
    </citation>
    <scope>NUCLEOTIDE SEQUENCE [LARGE SCALE GENOMIC DNA]</scope>
    <source>
        <strain evidence="2">cv. AL8/78</strain>
    </source>
</reference>